<dbReference type="Proteomes" id="UP000008311">
    <property type="component" value="Unassembled WGS sequence"/>
</dbReference>
<evidence type="ECO:0000313" key="2">
    <source>
        <dbReference type="EMBL" id="EEF34404.1"/>
    </source>
</evidence>
<name>B9SPS3_RICCO</name>
<organism evidence="2 3">
    <name type="scientific">Ricinus communis</name>
    <name type="common">Castor bean</name>
    <dbReference type="NCBI Taxonomy" id="3988"/>
    <lineage>
        <taxon>Eukaryota</taxon>
        <taxon>Viridiplantae</taxon>
        <taxon>Streptophyta</taxon>
        <taxon>Embryophyta</taxon>
        <taxon>Tracheophyta</taxon>
        <taxon>Spermatophyta</taxon>
        <taxon>Magnoliopsida</taxon>
        <taxon>eudicotyledons</taxon>
        <taxon>Gunneridae</taxon>
        <taxon>Pentapetalae</taxon>
        <taxon>rosids</taxon>
        <taxon>fabids</taxon>
        <taxon>Malpighiales</taxon>
        <taxon>Euphorbiaceae</taxon>
        <taxon>Acalyphoideae</taxon>
        <taxon>Acalypheae</taxon>
        <taxon>Ricinus</taxon>
    </lineage>
</organism>
<reference evidence="3" key="1">
    <citation type="journal article" date="2010" name="Nat. Biotechnol.">
        <title>Draft genome sequence of the oilseed species Ricinus communis.</title>
        <authorList>
            <person name="Chan A.P."/>
            <person name="Crabtree J."/>
            <person name="Zhao Q."/>
            <person name="Lorenzi H."/>
            <person name="Orvis J."/>
            <person name="Puiu D."/>
            <person name="Melake-Berhan A."/>
            <person name="Jones K.M."/>
            <person name="Redman J."/>
            <person name="Chen G."/>
            <person name="Cahoon E.B."/>
            <person name="Gedil M."/>
            <person name="Stanke M."/>
            <person name="Haas B.J."/>
            <person name="Wortman J.R."/>
            <person name="Fraser-Liggett C.M."/>
            <person name="Ravel J."/>
            <person name="Rabinowicz P.D."/>
        </authorList>
    </citation>
    <scope>NUCLEOTIDE SEQUENCE [LARGE SCALE GENOMIC DNA]</scope>
    <source>
        <strain evidence="3">cv. Hale</strain>
    </source>
</reference>
<evidence type="ECO:0000256" key="1">
    <source>
        <dbReference type="SAM" id="MobiDB-lite"/>
    </source>
</evidence>
<protein>
    <submittedName>
        <fullName evidence="2">Uncharacterized protein</fullName>
    </submittedName>
</protein>
<dbReference type="PANTHER" id="PTHR35510">
    <property type="entry name" value="DBH-LIKE MONOOXYGENASE"/>
    <property type="match status" value="1"/>
</dbReference>
<proteinExistence type="predicted"/>
<accession>B9SPS3</accession>
<evidence type="ECO:0000313" key="3">
    <source>
        <dbReference type="Proteomes" id="UP000008311"/>
    </source>
</evidence>
<dbReference type="EMBL" id="EQ974072">
    <property type="protein sequence ID" value="EEF34404.1"/>
    <property type="molecule type" value="Genomic_DNA"/>
</dbReference>
<keyword evidence="3" id="KW-1185">Reference proteome</keyword>
<dbReference type="STRING" id="3988.B9SPS3"/>
<sequence>MKRKDFEEIHLLNFSSRKSRRLEDPIEVDDEGLSSDTEFTTNCMLQTNASTIDPPPLTDHSDSQDKAIVPYHQHYAPFLNSPNSCNEFHNQIVALHVLTDHIFWPRNSETANRMEAEVISNRRREESDDSLAVAPWLASRLPVTSAAEGQARGLSETAGGEEEMDTDEANASSTGGEAFEFGGILGGVEARKHWNQHCMEPQQIGNTNTTISW</sequence>
<dbReference type="AlphaFoldDB" id="B9SPS3"/>
<feature type="region of interest" description="Disordered" evidence="1">
    <location>
        <begin position="145"/>
        <end position="180"/>
    </location>
</feature>
<dbReference type="PANTHER" id="PTHR35510:SF1">
    <property type="entry name" value="DBH-LIKE MONOOXYGENASE"/>
    <property type="match status" value="1"/>
</dbReference>
<dbReference type="InParanoid" id="B9SPS3"/>
<feature type="compositionally biased region" description="Acidic residues" evidence="1">
    <location>
        <begin position="159"/>
        <end position="168"/>
    </location>
</feature>
<gene>
    <name evidence="2" type="ORF">RCOM_0205230</name>
</gene>